<dbReference type="CDD" id="cd03349">
    <property type="entry name" value="LbH_XAT"/>
    <property type="match status" value="1"/>
</dbReference>
<dbReference type="SUPFAM" id="SSF51161">
    <property type="entry name" value="Trimeric LpxA-like enzymes"/>
    <property type="match status" value="1"/>
</dbReference>
<evidence type="ECO:0000256" key="1">
    <source>
        <dbReference type="ARBA" id="ARBA00007274"/>
    </source>
</evidence>
<keyword evidence="2" id="KW-0808">Transferase</keyword>
<evidence type="ECO:0000313" key="6">
    <source>
        <dbReference type="Proteomes" id="UP000664480"/>
    </source>
</evidence>
<dbReference type="PANTHER" id="PTHR43300:SF11">
    <property type="entry name" value="ACETYLTRANSFERASE RV3034C-RELATED"/>
    <property type="match status" value="1"/>
</dbReference>
<keyword evidence="6" id="KW-1185">Reference proteome</keyword>
<organism evidence="5 6">
    <name type="scientific">Algoriphagus pacificus</name>
    <dbReference type="NCBI Taxonomy" id="2811234"/>
    <lineage>
        <taxon>Bacteria</taxon>
        <taxon>Pseudomonadati</taxon>
        <taxon>Bacteroidota</taxon>
        <taxon>Cytophagia</taxon>
        <taxon>Cytophagales</taxon>
        <taxon>Cyclobacteriaceae</taxon>
        <taxon>Algoriphagus</taxon>
    </lineage>
</organism>
<evidence type="ECO:0000256" key="3">
    <source>
        <dbReference type="ARBA" id="ARBA00022737"/>
    </source>
</evidence>
<dbReference type="RefSeq" id="WP_206587029.1">
    <property type="nucleotide sequence ID" value="NZ_JAFKCU010000003.1"/>
</dbReference>
<dbReference type="PROSITE" id="PS00101">
    <property type="entry name" value="HEXAPEP_TRANSFERASES"/>
    <property type="match status" value="1"/>
</dbReference>
<proteinExistence type="inferred from homology"/>
<accession>A0ABS3CGY5</accession>
<sequence>MKYFLSHYKEFILNYIYKFRYKKKDVLFLRNSLIDRHTIFEGNNSIGENSKLKFCFLGRGTYIGRNNELNKVKFGKFCSVGSFITNTTGNHPTKKIVSTHPAFFSTGLSAGFTFVKKDIFKGLSSLEDGYLVEIGNDVWIGDHVTILDGITIGDGAIIGSKALVTKNIEPYSINVGVPAKKIDYRFNSDQILKLKNLKWWDNDFNWIKNNVDAFSDIDEFFRKINL</sequence>
<dbReference type="InterPro" id="IPR001451">
    <property type="entry name" value="Hexapep"/>
</dbReference>
<evidence type="ECO:0000256" key="4">
    <source>
        <dbReference type="ARBA" id="ARBA00023315"/>
    </source>
</evidence>
<dbReference type="Pfam" id="PF00132">
    <property type="entry name" value="Hexapep"/>
    <property type="match status" value="1"/>
</dbReference>
<name>A0ABS3CGY5_9BACT</name>
<dbReference type="EMBL" id="JAFKCU010000003">
    <property type="protein sequence ID" value="MBN7816349.1"/>
    <property type="molecule type" value="Genomic_DNA"/>
</dbReference>
<reference evidence="5 6" key="1">
    <citation type="submission" date="2021-03" db="EMBL/GenBank/DDBJ databases">
        <title>novel species isolated from a fishpond in China.</title>
        <authorList>
            <person name="Lu H."/>
            <person name="Cai Z."/>
        </authorList>
    </citation>
    <scope>NUCLEOTIDE SEQUENCE [LARGE SCALE GENOMIC DNA]</scope>
    <source>
        <strain evidence="5 6">YJ13C</strain>
    </source>
</reference>
<dbReference type="PANTHER" id="PTHR43300">
    <property type="entry name" value="ACETYLTRANSFERASE"/>
    <property type="match status" value="1"/>
</dbReference>
<comment type="similarity">
    <text evidence="1">Belongs to the transferase hexapeptide repeat family.</text>
</comment>
<dbReference type="InterPro" id="IPR018357">
    <property type="entry name" value="Hexapep_transf_CS"/>
</dbReference>
<protein>
    <submittedName>
        <fullName evidence="5">CatB-related O-acetyltransferase</fullName>
    </submittedName>
</protein>
<dbReference type="Gene3D" id="2.160.10.10">
    <property type="entry name" value="Hexapeptide repeat proteins"/>
    <property type="match status" value="1"/>
</dbReference>
<keyword evidence="3" id="KW-0677">Repeat</keyword>
<keyword evidence="4" id="KW-0012">Acyltransferase</keyword>
<dbReference type="InterPro" id="IPR011004">
    <property type="entry name" value="Trimer_LpxA-like_sf"/>
</dbReference>
<evidence type="ECO:0000256" key="2">
    <source>
        <dbReference type="ARBA" id="ARBA00022679"/>
    </source>
</evidence>
<evidence type="ECO:0000313" key="5">
    <source>
        <dbReference type="EMBL" id="MBN7816349.1"/>
    </source>
</evidence>
<gene>
    <name evidence="5" type="ORF">J0A69_12950</name>
</gene>
<dbReference type="Proteomes" id="UP000664480">
    <property type="component" value="Unassembled WGS sequence"/>
</dbReference>
<comment type="caution">
    <text evidence="5">The sequence shown here is derived from an EMBL/GenBank/DDBJ whole genome shotgun (WGS) entry which is preliminary data.</text>
</comment>
<dbReference type="InterPro" id="IPR050179">
    <property type="entry name" value="Trans_hexapeptide_repeat"/>
</dbReference>